<dbReference type="SUPFAM" id="SSF52540">
    <property type="entry name" value="P-loop containing nucleoside triphosphate hydrolases"/>
    <property type="match status" value="1"/>
</dbReference>
<dbReference type="Pfam" id="PF13087">
    <property type="entry name" value="AAA_12"/>
    <property type="match status" value="1"/>
</dbReference>
<keyword evidence="10" id="KW-1185">Reference proteome</keyword>
<dbReference type="InterPro" id="IPR050534">
    <property type="entry name" value="Coronavir_polyprotein_1ab"/>
</dbReference>
<feature type="region of interest" description="Disordered" evidence="6">
    <location>
        <begin position="288"/>
        <end position="363"/>
    </location>
</feature>
<dbReference type="eggNOG" id="KOG1801">
    <property type="taxonomic scope" value="Eukaryota"/>
</dbReference>
<evidence type="ECO:0000256" key="5">
    <source>
        <dbReference type="ARBA" id="ARBA00022840"/>
    </source>
</evidence>
<dbReference type="Proteomes" id="UP000008698">
    <property type="component" value="Unassembled WGS sequence"/>
</dbReference>
<organism evidence="10">
    <name type="scientific">Verticillium alfalfae (strain VaMs.102 / ATCC MYA-4576 / FGSC 10136)</name>
    <name type="common">Verticillium wilt of alfalfa</name>
    <name type="synonym">Verticillium albo-atrum</name>
    <dbReference type="NCBI Taxonomy" id="526221"/>
    <lineage>
        <taxon>Eukaryota</taxon>
        <taxon>Fungi</taxon>
        <taxon>Dikarya</taxon>
        <taxon>Ascomycota</taxon>
        <taxon>Pezizomycotina</taxon>
        <taxon>Sordariomycetes</taxon>
        <taxon>Hypocreomycetidae</taxon>
        <taxon>Glomerellales</taxon>
        <taxon>Plectosphaerellaceae</taxon>
        <taxon>Verticillium</taxon>
    </lineage>
</organism>
<name>C9SSA4_VERA1</name>
<dbReference type="STRING" id="526221.C9SSA4"/>
<reference evidence="10" key="1">
    <citation type="journal article" date="2011" name="PLoS Pathog.">
        <title>Comparative genomics yields insights into niche adaptation of plant vascular wilt pathogens.</title>
        <authorList>
            <person name="Klosterman S.J."/>
            <person name="Subbarao K.V."/>
            <person name="Kang S."/>
            <person name="Veronese P."/>
            <person name="Gold S.E."/>
            <person name="Thomma B.P.H.J."/>
            <person name="Chen Z."/>
            <person name="Henrissat B."/>
            <person name="Lee Y.-H."/>
            <person name="Park J."/>
            <person name="Garcia-Pedrajas M.D."/>
            <person name="Barbara D.J."/>
            <person name="Anchieta A."/>
            <person name="de Jonge R."/>
            <person name="Santhanam P."/>
            <person name="Maruthachalam K."/>
            <person name="Atallah Z."/>
            <person name="Amyotte S.G."/>
            <person name="Paz Z."/>
            <person name="Inderbitzin P."/>
            <person name="Hayes R.J."/>
            <person name="Heiman D.I."/>
            <person name="Young S."/>
            <person name="Zeng Q."/>
            <person name="Engels R."/>
            <person name="Galagan J."/>
            <person name="Cuomo C.A."/>
            <person name="Dobinson K.F."/>
            <person name="Ma L.-J."/>
        </authorList>
    </citation>
    <scope>NUCLEOTIDE SEQUENCE [LARGE SCALE GENOMIC DNA]</scope>
    <source>
        <strain evidence="10">VaMs.102 / ATCC MYA-4576 / FGSC 10136</strain>
    </source>
</reference>
<dbReference type="OrthoDB" id="6513042at2759"/>
<evidence type="ECO:0000313" key="9">
    <source>
        <dbReference type="EMBL" id="EEY21669.1"/>
    </source>
</evidence>
<dbReference type="PANTHER" id="PTHR43788:SF8">
    <property type="entry name" value="DNA-BINDING PROTEIN SMUBP-2"/>
    <property type="match status" value="1"/>
</dbReference>
<feature type="region of interest" description="Disordered" evidence="6">
    <location>
        <begin position="179"/>
        <end position="253"/>
    </location>
</feature>
<evidence type="ECO:0000256" key="6">
    <source>
        <dbReference type="SAM" id="MobiDB-lite"/>
    </source>
</evidence>
<feature type="compositionally biased region" description="Basic and acidic residues" evidence="6">
    <location>
        <begin position="346"/>
        <end position="360"/>
    </location>
</feature>
<keyword evidence="3" id="KW-0378">Hydrolase</keyword>
<dbReference type="GO" id="GO:0043139">
    <property type="term" value="F:5'-3' DNA helicase activity"/>
    <property type="evidence" value="ECO:0007669"/>
    <property type="project" value="TreeGrafter"/>
</dbReference>
<dbReference type="InterPro" id="IPR041677">
    <property type="entry name" value="DNA2/NAM7_AAA_11"/>
</dbReference>
<dbReference type="AlphaFoldDB" id="C9SSA4"/>
<accession>C9SSA4</accession>
<dbReference type="GO" id="GO:0005524">
    <property type="term" value="F:ATP binding"/>
    <property type="evidence" value="ECO:0007669"/>
    <property type="project" value="UniProtKB-KW"/>
</dbReference>
<protein>
    <submittedName>
        <fullName evidence="9">BIP4</fullName>
    </submittedName>
</protein>
<dbReference type="Pfam" id="PF13086">
    <property type="entry name" value="AAA_11"/>
    <property type="match status" value="1"/>
</dbReference>
<evidence type="ECO:0000256" key="1">
    <source>
        <dbReference type="ARBA" id="ARBA00007913"/>
    </source>
</evidence>
<dbReference type="KEGG" id="val:VDBG_07779"/>
<feature type="domain" description="DNA2/NAM7 helicase-like C-terminal" evidence="8">
    <location>
        <begin position="628"/>
        <end position="824"/>
    </location>
</feature>
<evidence type="ECO:0000313" key="10">
    <source>
        <dbReference type="Proteomes" id="UP000008698"/>
    </source>
</evidence>
<dbReference type="PANTHER" id="PTHR43788">
    <property type="entry name" value="DNA2/NAM7 HELICASE FAMILY MEMBER"/>
    <property type="match status" value="1"/>
</dbReference>
<evidence type="ECO:0000256" key="3">
    <source>
        <dbReference type="ARBA" id="ARBA00022801"/>
    </source>
</evidence>
<dbReference type="GeneID" id="9527314"/>
<dbReference type="EMBL" id="DS985223">
    <property type="protein sequence ID" value="EEY21669.1"/>
    <property type="molecule type" value="Genomic_DNA"/>
</dbReference>
<evidence type="ECO:0000256" key="2">
    <source>
        <dbReference type="ARBA" id="ARBA00022741"/>
    </source>
</evidence>
<evidence type="ECO:0000259" key="8">
    <source>
        <dbReference type="Pfam" id="PF13087"/>
    </source>
</evidence>
<dbReference type="GO" id="GO:0016787">
    <property type="term" value="F:hydrolase activity"/>
    <property type="evidence" value="ECO:0007669"/>
    <property type="project" value="UniProtKB-KW"/>
</dbReference>
<keyword evidence="4" id="KW-0347">Helicase</keyword>
<gene>
    <name evidence="9" type="ORF">VDBG_07779</name>
</gene>
<sequence>MHADGDPYRLRVKVSTYPRDATVDAEMKAISRMAQMDQSNAIAMAQWNFTQSFDTTTHTEVFDLMKGFPGFSLDTFDEFQRPAFANADRLPAAMMFVEGFPGSGKSALGVQMVGLICKTPNKEPRLKQMAPVAAVTQPPVVSTPAEFISSDGLQLDEQYEQQCIDIQVKAAIDEAAREEKRQARRDAEDADAAGADAYPNEDAGQDQQDGGDGVDMQWEQPAEDEQVAAAPADDTQPAGEWAAADDTQPAGEWAAADDTQFAGEWVAADDAQPVDEGVAADNTQPANEEVAADNTQPTGEGVAADEWASADDTQPADEWASADDTQPADEGVAADDTQRTTLPPDEPLRPDSHSEAHDEWQDPSAHWAVLVDPQTPDREEDVEAVDNPADNCQENQNKPVKPIVWCTPSHALCTDIVPKLMEATGQIVCHVHPLEAELRALTHANTPVQAQPDRRAMMPVEHDLLQTLDEFRKGQSVASRDPYSLSTLAMDIATNDPDWNHMTSIQRNQPHLWRNYADRYEERCFAILRQAITQCHVLVGTPVSLGQIADKFDLTARFLVVDEAARMTESSFWIPIAAFGGCPTLVIGDTRQFGPVSKNSQARGSSWRSTFGRQHCMSILTRASWAAITELPLTINRRNHGQIAQFVKNVVYNKEMVIPLSVEQHALVPQFILFFNSLFCHMVSPCEEGDLPTANSWVIDLQEGVESAIGTSFSNLASSNFTLELVRRIFAQNLPSLHGNGRASILIVAPYTAMVNDINAALDTQSDRNIVRSLVSARTIDSSMSFEADVVIALHVRSSKLGFTGDSKRVAVMTSRARLAAIYVVSTRDWEMDGEGRKASKHSRPN</sequence>
<evidence type="ECO:0000256" key="4">
    <source>
        <dbReference type="ARBA" id="ARBA00022806"/>
    </source>
</evidence>
<keyword evidence="2" id="KW-0547">Nucleotide-binding</keyword>
<dbReference type="InterPro" id="IPR041679">
    <property type="entry name" value="DNA2/NAM7-like_C"/>
</dbReference>
<evidence type="ECO:0000259" key="7">
    <source>
        <dbReference type="Pfam" id="PF13086"/>
    </source>
</evidence>
<proteinExistence type="inferred from homology"/>
<comment type="similarity">
    <text evidence="1">Belongs to the DNA2/NAM7 helicase family.</text>
</comment>
<dbReference type="Gene3D" id="3.40.50.300">
    <property type="entry name" value="P-loop containing nucleotide triphosphate hydrolases"/>
    <property type="match status" value="2"/>
</dbReference>
<feature type="domain" description="DNA2/NAM7 helicase helicase" evidence="7">
    <location>
        <begin position="394"/>
        <end position="597"/>
    </location>
</feature>
<dbReference type="RefSeq" id="XP_003002320.1">
    <property type="nucleotide sequence ID" value="XM_003002274.1"/>
</dbReference>
<keyword evidence="5" id="KW-0067">ATP-binding</keyword>
<dbReference type="InterPro" id="IPR027417">
    <property type="entry name" value="P-loop_NTPase"/>
</dbReference>
<dbReference type="HOGENOM" id="CLU_336844_0_0_1"/>